<evidence type="ECO:0000313" key="1">
    <source>
        <dbReference type="EMBL" id="EFZ03410.2"/>
    </source>
</evidence>
<dbReference type="EMBL" id="ADNJ02000003">
    <property type="protein sequence ID" value="EFZ03410.2"/>
    <property type="molecule type" value="Genomic_DNA"/>
</dbReference>
<accession>E9EK70</accession>
<organism evidence="1 2">
    <name type="scientific">Metarhizium robertsii (strain ARSEF 23 / ATCC MYA-3075)</name>
    <name type="common">Metarhizium anisopliae (strain ARSEF 23)</name>
    <dbReference type="NCBI Taxonomy" id="655844"/>
    <lineage>
        <taxon>Eukaryota</taxon>
        <taxon>Fungi</taxon>
        <taxon>Dikarya</taxon>
        <taxon>Ascomycota</taxon>
        <taxon>Pezizomycotina</taxon>
        <taxon>Sordariomycetes</taxon>
        <taxon>Hypocreomycetidae</taxon>
        <taxon>Hypocreales</taxon>
        <taxon>Clavicipitaceae</taxon>
        <taxon>Metarhizium</taxon>
    </lineage>
</organism>
<reference evidence="1 2" key="1">
    <citation type="journal article" date="2011" name="PLoS Genet.">
        <title>Genome sequencing and comparative transcriptomics of the model entomopathogenic fungi Metarhizium anisopliae and M. acridum.</title>
        <authorList>
            <person name="Gao Q."/>
            <person name="Jin K."/>
            <person name="Ying S.H."/>
            <person name="Zhang Y."/>
            <person name="Xiao G."/>
            <person name="Shang Y."/>
            <person name="Duan Z."/>
            <person name="Hu X."/>
            <person name="Xie X.Q."/>
            <person name="Zhou G."/>
            <person name="Peng G."/>
            <person name="Luo Z."/>
            <person name="Huang W."/>
            <person name="Wang B."/>
            <person name="Fang W."/>
            <person name="Wang S."/>
            <person name="Zhong Y."/>
            <person name="Ma L.J."/>
            <person name="St Leger R.J."/>
            <person name="Zhao G.P."/>
            <person name="Pei Y."/>
            <person name="Feng M.G."/>
            <person name="Xia Y."/>
            <person name="Wang C."/>
        </authorList>
    </citation>
    <scope>NUCLEOTIDE SEQUENCE [LARGE SCALE GENOMIC DNA]</scope>
    <source>
        <strain evidence="2">ARSEF 23 / ATCC MYA-3075</strain>
    </source>
</reference>
<protein>
    <submittedName>
        <fullName evidence="1">Amino acid permease</fullName>
    </submittedName>
</protein>
<dbReference type="GeneID" id="19254770"/>
<comment type="caution">
    <text evidence="1">The sequence shown here is derived from an EMBL/GenBank/DDBJ whole genome shotgun (WGS) entry which is preliminary data.</text>
</comment>
<evidence type="ECO:0000313" key="2">
    <source>
        <dbReference type="Proteomes" id="UP000002498"/>
    </source>
</evidence>
<gene>
    <name evidence="1" type="ORF">MAA_00484</name>
</gene>
<dbReference type="KEGG" id="maj:MAA_00484"/>
<dbReference type="RefSeq" id="XP_007816673.2">
    <property type="nucleotide sequence ID" value="XM_007818482.2"/>
</dbReference>
<proteinExistence type="predicted"/>
<dbReference type="Proteomes" id="UP000002498">
    <property type="component" value="Unassembled WGS sequence"/>
</dbReference>
<reference evidence="1 2" key="2">
    <citation type="journal article" date="2014" name="Proc. Natl. Acad. Sci. U.S.A.">
        <title>Trajectory and genomic determinants of fungal-pathogen speciation and host adaptation.</title>
        <authorList>
            <person name="Hu X."/>
            <person name="Xiao G."/>
            <person name="Zheng P."/>
            <person name="Shang Y."/>
            <person name="Su Y."/>
            <person name="Zhang X."/>
            <person name="Liu X."/>
            <person name="Zhan S."/>
            <person name="St Leger R.J."/>
            <person name="Wang C."/>
        </authorList>
    </citation>
    <scope>GENOME REANNOTATION</scope>
    <source>
        <strain evidence="2">ARSEF 23 / ATCC MYA-3075</strain>
    </source>
</reference>
<name>E9EK70_METRA</name>
<dbReference type="AlphaFoldDB" id="E9EK70"/>
<sequence length="148" mass="16322">MPPSGLVRCKSWVGITEQEFMKCERLLVVWLVALVPSQCQNVLKTDGRALLPRRLAGRPDVCNPAVHHRAFRPPPRVQCADGLGRELLRRVSKASSSSTTYTTLGSTRPLASPSQRSCAQHYLTAALRRYPGAGLDDWQQSWPSGARG</sequence>
<keyword evidence="2" id="KW-1185">Reference proteome</keyword>
<dbReference type="HOGENOM" id="CLU_1759246_0_0_1"/>